<dbReference type="InterPro" id="IPR036412">
    <property type="entry name" value="HAD-like_sf"/>
</dbReference>
<dbReference type="Proteomes" id="UP001360560">
    <property type="component" value="Unassembled WGS sequence"/>
</dbReference>
<reference evidence="1 2" key="1">
    <citation type="journal article" date="2023" name="Elife">
        <title>Identification of key yeast species and microbe-microbe interactions impacting larval growth of Drosophila in the wild.</title>
        <authorList>
            <person name="Mure A."/>
            <person name="Sugiura Y."/>
            <person name="Maeda R."/>
            <person name="Honda K."/>
            <person name="Sakurai N."/>
            <person name="Takahashi Y."/>
            <person name="Watada M."/>
            <person name="Katoh T."/>
            <person name="Gotoh A."/>
            <person name="Gotoh Y."/>
            <person name="Taniguchi I."/>
            <person name="Nakamura K."/>
            <person name="Hayashi T."/>
            <person name="Katayama T."/>
            <person name="Uemura T."/>
            <person name="Hattori Y."/>
        </authorList>
    </citation>
    <scope>NUCLEOTIDE SEQUENCE [LARGE SCALE GENOMIC DNA]</scope>
    <source>
        <strain evidence="1 2">SC-9</strain>
    </source>
</reference>
<dbReference type="PANTHER" id="PTHR46191:SF2">
    <property type="entry name" value="HALOACID DEHALOGENASE-LIKE HYDROLASE DOMAIN-CONTAINING PROTEIN 3"/>
    <property type="match status" value="1"/>
</dbReference>
<gene>
    <name evidence="1" type="ORF">DASC09_012030</name>
</gene>
<comment type="caution">
    <text evidence="1">The sequence shown here is derived from an EMBL/GenBank/DDBJ whole genome shotgun (WGS) entry which is preliminary data.</text>
</comment>
<dbReference type="InterPro" id="IPR051828">
    <property type="entry name" value="HAD-like_hydrolase_domain"/>
</dbReference>
<organism evidence="1 2">
    <name type="scientific">Saccharomycopsis crataegensis</name>
    <dbReference type="NCBI Taxonomy" id="43959"/>
    <lineage>
        <taxon>Eukaryota</taxon>
        <taxon>Fungi</taxon>
        <taxon>Dikarya</taxon>
        <taxon>Ascomycota</taxon>
        <taxon>Saccharomycotina</taxon>
        <taxon>Saccharomycetes</taxon>
        <taxon>Saccharomycopsidaceae</taxon>
        <taxon>Saccharomycopsis</taxon>
    </lineage>
</organism>
<evidence type="ECO:0000313" key="1">
    <source>
        <dbReference type="EMBL" id="GMM33878.1"/>
    </source>
</evidence>
<dbReference type="InterPro" id="IPR023214">
    <property type="entry name" value="HAD_sf"/>
</dbReference>
<proteinExistence type="predicted"/>
<accession>A0AAV5QGJ0</accession>
<dbReference type="SUPFAM" id="SSF56784">
    <property type="entry name" value="HAD-like"/>
    <property type="match status" value="1"/>
</dbReference>
<dbReference type="Gene3D" id="1.10.150.720">
    <property type="entry name" value="Haloacid dehalogenase-like hydrolase"/>
    <property type="match status" value="1"/>
</dbReference>
<dbReference type="InterPro" id="IPR044924">
    <property type="entry name" value="HAD-SF_hydro_IA_REG-2-like_cap"/>
</dbReference>
<sequence>MMSAIRGKISFPRVLSFDAFETLYLLLEPPFKTYHKFGLKYGIAKSPDAISKDFIVGFKEMELRFPNYGINNDLLIEEFNEFKVVDESNPVIRYSDNWWGLLISKAFHPYKVPFNMSKDLIEYFSGEAYYTDSCLVNTIKKMKMVDLSKFDEGAEVKVKNDRPILLINSNGDPRVKLILKHLQLVSDEMIAEDLVYISYNTQVEKPNKESFEYIINDLVKRGLLTFNNEAELLKYCWHFGDTYCTDLQGSINSGWNGILIDRNYGYDYFLEAKEQNFAKMEGGYLWDGDKKFIINDYKQLDSIFDT</sequence>
<evidence type="ECO:0000313" key="2">
    <source>
        <dbReference type="Proteomes" id="UP001360560"/>
    </source>
</evidence>
<dbReference type="Gene3D" id="3.40.50.1000">
    <property type="entry name" value="HAD superfamily/HAD-like"/>
    <property type="match status" value="1"/>
</dbReference>
<keyword evidence="2" id="KW-1185">Reference proteome</keyword>
<dbReference type="EMBL" id="BTFZ01000002">
    <property type="protein sequence ID" value="GMM33878.1"/>
    <property type="molecule type" value="Genomic_DNA"/>
</dbReference>
<protein>
    <submittedName>
        <fullName evidence="1">Dpi35 protein</fullName>
    </submittedName>
</protein>
<dbReference type="PANTHER" id="PTHR46191">
    <property type="match status" value="1"/>
</dbReference>
<dbReference type="GeneID" id="90071857"/>
<dbReference type="RefSeq" id="XP_064850878.1">
    <property type="nucleotide sequence ID" value="XM_064994806.1"/>
</dbReference>
<dbReference type="AlphaFoldDB" id="A0AAV5QGJ0"/>
<name>A0AAV5QGJ0_9ASCO</name>
<dbReference type="GO" id="GO:0005634">
    <property type="term" value="C:nucleus"/>
    <property type="evidence" value="ECO:0007669"/>
    <property type="project" value="TreeGrafter"/>
</dbReference>